<feature type="chain" id="PRO_5040169130" description="Secreted protein" evidence="1">
    <location>
        <begin position="17"/>
        <end position="115"/>
    </location>
</feature>
<keyword evidence="1" id="KW-0732">Signal</keyword>
<feature type="signal peptide" evidence="1">
    <location>
        <begin position="1"/>
        <end position="16"/>
    </location>
</feature>
<keyword evidence="3" id="KW-1185">Reference proteome</keyword>
<dbReference type="AlphaFoldDB" id="A0A9Q0K3P9"/>
<proteinExistence type="predicted"/>
<name>A0A9Q0K3P9_9MAGN</name>
<evidence type="ECO:0000313" key="3">
    <source>
        <dbReference type="Proteomes" id="UP001141806"/>
    </source>
</evidence>
<sequence length="115" mass="12750">MFLGFCFCHFALELLAFPLHLPFCPAGVGASGLLNTVVGACETESVTLLDNSCINGSAIFQNSLMEELETNVALFCFLVKKCCTWDGLKSSKWSKFRFCPNTNVKELDVEKFITH</sequence>
<protein>
    <recommendedName>
        <fullName evidence="4">Secreted protein</fullName>
    </recommendedName>
</protein>
<dbReference type="Proteomes" id="UP001141806">
    <property type="component" value="Unassembled WGS sequence"/>
</dbReference>
<evidence type="ECO:0008006" key="4">
    <source>
        <dbReference type="Google" id="ProtNLM"/>
    </source>
</evidence>
<evidence type="ECO:0000256" key="1">
    <source>
        <dbReference type="SAM" id="SignalP"/>
    </source>
</evidence>
<dbReference type="EMBL" id="JAMYWD010000009">
    <property type="protein sequence ID" value="KAJ4960348.1"/>
    <property type="molecule type" value="Genomic_DNA"/>
</dbReference>
<gene>
    <name evidence="2" type="ORF">NE237_020258</name>
</gene>
<organism evidence="2 3">
    <name type="scientific">Protea cynaroides</name>
    <dbReference type="NCBI Taxonomy" id="273540"/>
    <lineage>
        <taxon>Eukaryota</taxon>
        <taxon>Viridiplantae</taxon>
        <taxon>Streptophyta</taxon>
        <taxon>Embryophyta</taxon>
        <taxon>Tracheophyta</taxon>
        <taxon>Spermatophyta</taxon>
        <taxon>Magnoliopsida</taxon>
        <taxon>Proteales</taxon>
        <taxon>Proteaceae</taxon>
        <taxon>Protea</taxon>
    </lineage>
</organism>
<evidence type="ECO:0000313" key="2">
    <source>
        <dbReference type="EMBL" id="KAJ4960348.1"/>
    </source>
</evidence>
<accession>A0A9Q0K3P9</accession>
<comment type="caution">
    <text evidence="2">The sequence shown here is derived from an EMBL/GenBank/DDBJ whole genome shotgun (WGS) entry which is preliminary data.</text>
</comment>
<reference evidence="2" key="1">
    <citation type="journal article" date="2023" name="Plant J.">
        <title>The genome of the king protea, Protea cynaroides.</title>
        <authorList>
            <person name="Chang J."/>
            <person name="Duong T.A."/>
            <person name="Schoeman C."/>
            <person name="Ma X."/>
            <person name="Roodt D."/>
            <person name="Barker N."/>
            <person name="Li Z."/>
            <person name="Van de Peer Y."/>
            <person name="Mizrachi E."/>
        </authorList>
    </citation>
    <scope>NUCLEOTIDE SEQUENCE</scope>
    <source>
        <tissue evidence="2">Young leaves</tissue>
    </source>
</reference>